<proteinExistence type="inferred from homology"/>
<evidence type="ECO:0000256" key="3">
    <source>
        <dbReference type="SAM" id="SignalP"/>
    </source>
</evidence>
<evidence type="ECO:0000313" key="5">
    <source>
        <dbReference type="EMBL" id="QUF05584.1"/>
    </source>
</evidence>
<accession>A0AA45R590</accession>
<feature type="signal peptide" evidence="3">
    <location>
        <begin position="1"/>
        <end position="28"/>
    </location>
</feature>
<feature type="domain" description="Fe/B12 periplasmic-binding" evidence="4">
    <location>
        <begin position="97"/>
        <end position="362"/>
    </location>
</feature>
<keyword evidence="3" id="KW-0732">Signal</keyword>
<dbReference type="Pfam" id="PF01497">
    <property type="entry name" value="Peripla_BP_2"/>
    <property type="match status" value="1"/>
</dbReference>
<organism evidence="5 6">
    <name type="scientific">Actinosynnema pretiosum subsp. pretiosum</name>
    <dbReference type="NCBI Taxonomy" id="103721"/>
    <lineage>
        <taxon>Bacteria</taxon>
        <taxon>Bacillati</taxon>
        <taxon>Actinomycetota</taxon>
        <taxon>Actinomycetes</taxon>
        <taxon>Pseudonocardiales</taxon>
        <taxon>Pseudonocardiaceae</taxon>
        <taxon>Actinosynnema</taxon>
    </lineage>
</organism>
<evidence type="ECO:0000313" key="6">
    <source>
        <dbReference type="Proteomes" id="UP000677152"/>
    </source>
</evidence>
<evidence type="ECO:0000259" key="4">
    <source>
        <dbReference type="PROSITE" id="PS50983"/>
    </source>
</evidence>
<feature type="chain" id="PRO_5041442904" evidence="3">
    <location>
        <begin position="29"/>
        <end position="364"/>
    </location>
</feature>
<dbReference type="PANTHER" id="PTHR30535:SF4">
    <property type="entry name" value="HEMIN-BINDING PERIPLASMIC PROTEIN HMUT"/>
    <property type="match status" value="1"/>
</dbReference>
<dbReference type="InterPro" id="IPR002491">
    <property type="entry name" value="ABC_transptr_periplasmic_BD"/>
</dbReference>
<protein>
    <submittedName>
        <fullName evidence="5">ABC transporter substrate-binding protein</fullName>
    </submittedName>
</protein>
<dbReference type="Proteomes" id="UP000677152">
    <property type="component" value="Chromosome"/>
</dbReference>
<reference evidence="5" key="1">
    <citation type="submission" date="2021-04" db="EMBL/GenBank/DDBJ databases">
        <title>Genomic sequence of Actinosynnema pretiosum subsp. pretiosum ATCC 31280 (C-14919).</title>
        <authorList>
            <person name="Bai L."/>
            <person name="Wang X."/>
            <person name="Xiao Y."/>
        </authorList>
    </citation>
    <scope>NUCLEOTIDE SEQUENCE</scope>
    <source>
        <strain evidence="5">ATCC 31280</strain>
    </source>
</reference>
<evidence type="ECO:0000256" key="2">
    <source>
        <dbReference type="SAM" id="MobiDB-lite"/>
    </source>
</evidence>
<dbReference type="AlphaFoldDB" id="A0AA45R590"/>
<feature type="region of interest" description="Disordered" evidence="2">
    <location>
        <begin position="27"/>
        <end position="57"/>
    </location>
</feature>
<dbReference type="PANTHER" id="PTHR30535">
    <property type="entry name" value="VITAMIN B12-BINDING PROTEIN"/>
    <property type="match status" value="1"/>
</dbReference>
<dbReference type="PROSITE" id="PS51257">
    <property type="entry name" value="PROKAR_LIPOPROTEIN"/>
    <property type="match status" value="1"/>
</dbReference>
<dbReference type="SUPFAM" id="SSF53807">
    <property type="entry name" value="Helical backbone' metal receptor"/>
    <property type="match status" value="1"/>
</dbReference>
<dbReference type="InterPro" id="IPR050902">
    <property type="entry name" value="ABC_Transporter_SBP"/>
</dbReference>
<feature type="compositionally biased region" description="Low complexity" evidence="2">
    <location>
        <begin position="27"/>
        <end position="39"/>
    </location>
</feature>
<dbReference type="PROSITE" id="PS50983">
    <property type="entry name" value="FE_B12_PBP"/>
    <property type="match status" value="1"/>
</dbReference>
<sequence>MRARLRAALLTCVAGLLAGCVAVPPPGAAEEPARPSAPRTPLAQLTGLADPRSHTGPTTAVVEQADITPVATDPRPALPATVTDDQGASVTVTDASRILALDVSGTLAATVFGLGLGPNVVGRDVSTGFPAAQDLPLVTVNGHQLNAEAIVNLRPTVILTDTTLGPWDAMLQLRDMGVPVVVVTHKRGMDTNAAIVHDVAAALGVPEQGRALADRMAREIAATTEAVSRLAPAEPDRKLRVVFLYLRGQAGVYYLFGKGSGADSLITALGAVDVATEVGIDGMRPVNPEALTRAKPDVILMMTKGLESVGGAEGALEVPGIAQTPAGERRRFVDMSDHQVLGFGPLTASVLDGLARALYAPEGS</sequence>
<evidence type="ECO:0000256" key="1">
    <source>
        <dbReference type="ARBA" id="ARBA00008814"/>
    </source>
</evidence>
<comment type="similarity">
    <text evidence="1">Belongs to the bacterial solute-binding protein 8 family.</text>
</comment>
<name>A0AA45R590_9PSEU</name>
<dbReference type="EMBL" id="CP073249">
    <property type="protein sequence ID" value="QUF05584.1"/>
    <property type="molecule type" value="Genomic_DNA"/>
</dbReference>
<gene>
    <name evidence="5" type="ORF">KCV87_05660</name>
</gene>
<dbReference type="Gene3D" id="3.40.50.1980">
    <property type="entry name" value="Nitrogenase molybdenum iron protein domain"/>
    <property type="match status" value="2"/>
</dbReference>